<dbReference type="RefSeq" id="WP_048210045.1">
    <property type="nucleotide sequence ID" value="NZ_KY126370.1"/>
</dbReference>
<keyword evidence="1" id="KW-0614">Plasmid</keyword>
<dbReference type="AlphaFoldDB" id="A0A217EVX8"/>
<evidence type="ECO:0000313" key="1">
    <source>
        <dbReference type="EMBL" id="ARB02496.1"/>
    </source>
</evidence>
<dbReference type="EMBL" id="KY126370">
    <property type="protein sequence ID" value="ARB02496.1"/>
    <property type="molecule type" value="Genomic_DNA"/>
</dbReference>
<name>A0A217EVX8_ENTCL</name>
<gene>
    <name evidence="1" type="primary">stbD</name>
</gene>
<sequence>MSEERKKFTVYLHPDQVADNVSLDIIDSVPRSDRGDLYRRALISGLALHHLDPRLPGLLALLLDKSFTADSLVGLLSQTTGWKPSQANIRDVLTELGAGTFDSAIKPEVVEDDEQRRLEEARVKMKGLF</sequence>
<geneLocation type="plasmid" evidence="1">
    <name>pOP-I</name>
</geneLocation>
<dbReference type="Pfam" id="PF10784">
    <property type="entry name" value="Plasmid_stab_B"/>
    <property type="match status" value="1"/>
</dbReference>
<accession>A0A217EVX8</accession>
<dbReference type="InterPro" id="IPR038307">
    <property type="entry name" value="StbB_sf"/>
</dbReference>
<reference evidence="1" key="1">
    <citation type="submission" date="2016-11" db="EMBL/GenBank/DDBJ databases">
        <title>Evolution of class 1 integrons: mobilization and dispersal via food-borne bacteria.</title>
        <authorList>
            <person name="Ghaly T.M."/>
            <person name="Chow L."/>
            <person name="Asher A.J."/>
            <person name="Waldron L.S."/>
            <person name="Gillings M.R."/>
        </authorList>
    </citation>
    <scope>NUCLEOTIDE SEQUENCE</scope>
    <source>
        <strain evidence="1">MN201516</strain>
        <plasmid evidence="1">pOP-I</plasmid>
    </source>
</reference>
<protein>
    <submittedName>
        <fullName evidence="1">Plasmid stability protein StbD</fullName>
    </submittedName>
</protein>
<organism evidence="1">
    <name type="scientific">Enterobacter cloacae subsp. cloacae</name>
    <dbReference type="NCBI Taxonomy" id="336306"/>
    <lineage>
        <taxon>Bacteria</taxon>
        <taxon>Pseudomonadati</taxon>
        <taxon>Pseudomonadota</taxon>
        <taxon>Gammaproteobacteria</taxon>
        <taxon>Enterobacterales</taxon>
        <taxon>Enterobacteriaceae</taxon>
        <taxon>Enterobacter</taxon>
        <taxon>Enterobacter cloacae complex</taxon>
    </lineage>
</organism>
<dbReference type="InterPro" id="IPR019720">
    <property type="entry name" value="Plasmid_stability_protein_StbB"/>
</dbReference>
<dbReference type="Gene3D" id="6.10.290.20">
    <property type="match status" value="1"/>
</dbReference>
<proteinExistence type="predicted"/>